<dbReference type="SUPFAM" id="SSF102110">
    <property type="entry name" value="(2r)-phospho-3-sulfolactate synthase ComA"/>
    <property type="match status" value="1"/>
</dbReference>
<dbReference type="AlphaFoldDB" id="A0AAD5DM75"/>
<name>A0AAD5DM75_9CHLO</name>
<evidence type="ECO:0000256" key="1">
    <source>
        <dbReference type="ARBA" id="ARBA00010424"/>
    </source>
</evidence>
<dbReference type="PANTHER" id="PTHR48413">
    <property type="match status" value="1"/>
</dbReference>
<protein>
    <recommendedName>
        <fullName evidence="4">Phosphosulfolactate synthase</fullName>
    </recommendedName>
</protein>
<evidence type="ECO:0000313" key="2">
    <source>
        <dbReference type="EMBL" id="KAI7840207.1"/>
    </source>
</evidence>
<dbReference type="Pfam" id="PF02679">
    <property type="entry name" value="ComA"/>
    <property type="match status" value="1"/>
</dbReference>
<accession>A0AAD5DM75</accession>
<dbReference type="InterPro" id="IPR013785">
    <property type="entry name" value="Aldolase_TIM"/>
</dbReference>
<dbReference type="Proteomes" id="UP001205105">
    <property type="component" value="Unassembled WGS sequence"/>
</dbReference>
<keyword evidence="3" id="KW-1185">Reference proteome</keyword>
<dbReference type="EMBL" id="JADXDR010000083">
    <property type="protein sequence ID" value="KAI7840207.1"/>
    <property type="molecule type" value="Genomic_DNA"/>
</dbReference>
<sequence>MTPTYLRELLEAVGHAVDGLKFAGGSFSVHSRSSLRQLIDIAHEHGVHVSTGGWIEHGPEAVQAYLKECRQLGFDYVELSTGFISLPTEDLVRLVRDVRAAGLQPKPEVGIQFGAGGDSSGAELAAEGTVDASWAIRRAQACLDAGAAIVMVESEGITEDVASWRTDVVLQMVDALGADRLMFEAADPPVFSWYVKTLGATANLFVDHSQIVQLECLRRGIWGTKSTWGRVLTYQPPADGA</sequence>
<comment type="caution">
    <text evidence="2">The sequence shown here is derived from an EMBL/GenBank/DDBJ whole genome shotgun (WGS) entry which is preliminary data.</text>
</comment>
<proteinExistence type="inferred from homology"/>
<gene>
    <name evidence="2" type="ORF">COHA_005989</name>
</gene>
<evidence type="ECO:0008006" key="4">
    <source>
        <dbReference type="Google" id="ProtNLM"/>
    </source>
</evidence>
<comment type="similarity">
    <text evidence="1">Belongs to the phosphosulfolactate synthase family.</text>
</comment>
<reference evidence="2" key="1">
    <citation type="submission" date="2020-11" db="EMBL/GenBank/DDBJ databases">
        <title>Chlorella ohadii genome sequencing and assembly.</title>
        <authorList>
            <person name="Murik O."/>
            <person name="Treves H."/>
            <person name="Kedem I."/>
            <person name="Shotland Y."/>
            <person name="Kaplan A."/>
        </authorList>
    </citation>
    <scope>NUCLEOTIDE SEQUENCE</scope>
    <source>
        <strain evidence="2">1</strain>
    </source>
</reference>
<dbReference type="InterPro" id="IPR036112">
    <property type="entry name" value="ComA_synth_sf"/>
</dbReference>
<dbReference type="InterPro" id="IPR003830">
    <property type="entry name" value="ComA_synth"/>
</dbReference>
<dbReference type="Gene3D" id="3.20.20.70">
    <property type="entry name" value="Aldolase class I"/>
    <property type="match status" value="1"/>
</dbReference>
<evidence type="ECO:0000313" key="3">
    <source>
        <dbReference type="Proteomes" id="UP001205105"/>
    </source>
</evidence>
<dbReference type="PANTHER" id="PTHR48413:SF1">
    <property type="entry name" value="PROTEIN HEAT-STRESS-ASSOCIATED 32"/>
    <property type="match status" value="1"/>
</dbReference>
<organism evidence="2 3">
    <name type="scientific">Chlorella ohadii</name>
    <dbReference type="NCBI Taxonomy" id="2649997"/>
    <lineage>
        <taxon>Eukaryota</taxon>
        <taxon>Viridiplantae</taxon>
        <taxon>Chlorophyta</taxon>
        <taxon>core chlorophytes</taxon>
        <taxon>Trebouxiophyceae</taxon>
        <taxon>Chlorellales</taxon>
        <taxon>Chlorellaceae</taxon>
        <taxon>Chlorella clade</taxon>
        <taxon>Chlorella</taxon>
    </lineage>
</organism>